<feature type="compositionally biased region" description="Basic residues" evidence="1">
    <location>
        <begin position="1"/>
        <end position="13"/>
    </location>
</feature>
<feature type="region of interest" description="Disordered" evidence="1">
    <location>
        <begin position="129"/>
        <end position="166"/>
    </location>
</feature>
<dbReference type="InterPro" id="IPR014131">
    <property type="entry name" value="Chlamydia_phage_Vp3"/>
</dbReference>
<reference evidence="2" key="1">
    <citation type="submission" date="2018-12" db="EMBL/GenBank/DDBJ databases">
        <title>Singled stranded DNA viruses identified in blackflies (Austrosimulium ungulatum) sampled in New Zealand.</title>
        <authorList>
            <person name="Kraberger S."/>
            <person name="Fontenele R.S."/>
            <person name="Schmidlin K."/>
            <person name="Walters M."/>
            <person name="Varsani A."/>
        </authorList>
    </citation>
    <scope>NUCLEOTIDE SEQUENCE [LARGE SCALE GENOMIC DNA]</scope>
    <source>
        <strain evidence="2">057</strain>
    </source>
</reference>
<dbReference type="Proteomes" id="UP000324373">
    <property type="component" value="Segment"/>
</dbReference>
<accession>A0A4V1F5D9</accession>
<feature type="compositionally biased region" description="Low complexity" evidence="1">
    <location>
        <begin position="157"/>
        <end position="166"/>
    </location>
</feature>
<dbReference type="Pfam" id="PF09675">
    <property type="entry name" value="Chlamy_scaf"/>
    <property type="match status" value="1"/>
</dbReference>
<sequence>MTKKIHSFYRPHPRVTEDNLSPDPQTGELTYLPSMTKQEFQFECDINNVIKSFSQTGMFKHVSARAAQGSYQDLPDAFDFQESLNQVQEARDAFMTLPSKIRSRFGNDPAEFLSFMHNPENVDEIRTLGLTKPPPPPTPPVEVKIASTEGTGGDGGTPPVVGAKAP</sequence>
<evidence type="ECO:0000313" key="2">
    <source>
        <dbReference type="EMBL" id="QCQ84723.1"/>
    </source>
</evidence>
<protein>
    <submittedName>
        <fullName evidence="2">Internal scaffolding protein</fullName>
    </submittedName>
</protein>
<name>A0A4V1F5D9_9VIRU</name>
<organism evidence="2">
    <name type="scientific">Blackfly microvirus SF02</name>
    <dbReference type="NCBI Taxonomy" id="2576452"/>
    <lineage>
        <taxon>Viruses</taxon>
        <taxon>Monodnaviria</taxon>
        <taxon>Sangervirae</taxon>
        <taxon>Phixviricota</taxon>
        <taxon>Malgrandaviricetes</taxon>
        <taxon>Petitvirales</taxon>
        <taxon>Microviridae</taxon>
        <taxon>Microvirus</taxon>
    </lineage>
</organism>
<proteinExistence type="predicted"/>
<dbReference type="EMBL" id="MK249156">
    <property type="protein sequence ID" value="QCQ84723.1"/>
    <property type="molecule type" value="Genomic_DNA"/>
</dbReference>
<feature type="region of interest" description="Disordered" evidence="1">
    <location>
        <begin position="1"/>
        <end position="25"/>
    </location>
</feature>
<evidence type="ECO:0000256" key="1">
    <source>
        <dbReference type="SAM" id="MobiDB-lite"/>
    </source>
</evidence>